<evidence type="ECO:0000256" key="1">
    <source>
        <dbReference type="ARBA" id="ARBA00004141"/>
    </source>
</evidence>
<evidence type="ECO:0000256" key="5">
    <source>
        <dbReference type="ARBA" id="ARBA00038359"/>
    </source>
</evidence>
<evidence type="ECO:0000256" key="4">
    <source>
        <dbReference type="ARBA" id="ARBA00023136"/>
    </source>
</evidence>
<dbReference type="EMBL" id="ML769781">
    <property type="protein sequence ID" value="KAE9387776.1"/>
    <property type="molecule type" value="Genomic_DNA"/>
</dbReference>
<dbReference type="InterPro" id="IPR049326">
    <property type="entry name" value="Rhodopsin_dom_fungi"/>
</dbReference>
<dbReference type="PANTHER" id="PTHR33048:SF47">
    <property type="entry name" value="INTEGRAL MEMBRANE PROTEIN-RELATED"/>
    <property type="match status" value="1"/>
</dbReference>
<feature type="transmembrane region" description="Helical" evidence="6">
    <location>
        <begin position="137"/>
        <end position="161"/>
    </location>
</feature>
<keyword evidence="4 6" id="KW-0472">Membrane</keyword>
<dbReference type="Proteomes" id="UP000799118">
    <property type="component" value="Unassembled WGS sequence"/>
</dbReference>
<keyword evidence="3 6" id="KW-1133">Transmembrane helix</keyword>
<feature type="domain" description="Rhodopsin" evidence="7">
    <location>
        <begin position="59"/>
        <end position="234"/>
    </location>
</feature>
<comment type="similarity">
    <text evidence="5">Belongs to the SAT4 family.</text>
</comment>
<protein>
    <recommendedName>
        <fullName evidence="7">Rhodopsin domain-containing protein</fullName>
    </recommendedName>
</protein>
<gene>
    <name evidence="8" type="ORF">BT96DRAFT_457237</name>
</gene>
<dbReference type="PANTHER" id="PTHR33048">
    <property type="entry name" value="PTH11-LIKE INTEGRAL MEMBRANE PROTEIN (AFU_ORTHOLOGUE AFUA_5G11245)"/>
    <property type="match status" value="1"/>
</dbReference>
<proteinExistence type="inferred from homology"/>
<name>A0A6A4GQS6_9AGAR</name>
<comment type="subcellular location">
    <subcellularLocation>
        <location evidence="1">Membrane</location>
        <topology evidence="1">Multi-pass membrane protein</topology>
    </subcellularLocation>
</comment>
<feature type="transmembrane region" description="Helical" evidence="6">
    <location>
        <begin position="173"/>
        <end position="198"/>
    </location>
</feature>
<feature type="transmembrane region" description="Helical" evidence="6">
    <location>
        <begin position="7"/>
        <end position="27"/>
    </location>
</feature>
<evidence type="ECO:0000313" key="9">
    <source>
        <dbReference type="Proteomes" id="UP000799118"/>
    </source>
</evidence>
<accession>A0A6A4GQS6</accession>
<keyword evidence="9" id="KW-1185">Reference proteome</keyword>
<dbReference type="GO" id="GO:0016020">
    <property type="term" value="C:membrane"/>
    <property type="evidence" value="ECO:0007669"/>
    <property type="project" value="UniProtKB-SubCell"/>
</dbReference>
<evidence type="ECO:0000256" key="3">
    <source>
        <dbReference type="ARBA" id="ARBA00022989"/>
    </source>
</evidence>
<sequence>MSSTTNLVFNVTFFTIASGSTIARLWIRHRKQRLWWDDGYISLVGSGSNPFTTFSPHVKFWIGMIPFTVAVWSARISLMLSTIRLIPPLFTLRRISEWAAVSFFLICLGILTPKIYICASDRSWYDTPNPRCPLGLKIAIGELITDLVGDITLVVIPIRLLGYVNLPKDKRRMLLVIFGANLLTSATSVLHSVFLIGADSKSHSYDCFLIPIAAELELGTALTVANLGVLTPFLYRLIGKRDGDIDSKPYTHYPSIQTNGVIVFKSQKENMRT</sequence>
<keyword evidence="2 6" id="KW-0812">Transmembrane</keyword>
<dbReference type="Pfam" id="PF20684">
    <property type="entry name" value="Fung_rhodopsin"/>
    <property type="match status" value="1"/>
</dbReference>
<dbReference type="OrthoDB" id="3229610at2759"/>
<reference evidence="8" key="1">
    <citation type="journal article" date="2019" name="Environ. Microbiol.">
        <title>Fungal ecological strategies reflected in gene transcription - a case study of two litter decomposers.</title>
        <authorList>
            <person name="Barbi F."/>
            <person name="Kohler A."/>
            <person name="Barry K."/>
            <person name="Baskaran P."/>
            <person name="Daum C."/>
            <person name="Fauchery L."/>
            <person name="Ihrmark K."/>
            <person name="Kuo A."/>
            <person name="LaButti K."/>
            <person name="Lipzen A."/>
            <person name="Morin E."/>
            <person name="Grigoriev I.V."/>
            <person name="Henrissat B."/>
            <person name="Lindahl B."/>
            <person name="Martin F."/>
        </authorList>
    </citation>
    <scope>NUCLEOTIDE SEQUENCE</scope>
    <source>
        <strain evidence="8">JB14</strain>
    </source>
</reference>
<evidence type="ECO:0000256" key="6">
    <source>
        <dbReference type="SAM" id="Phobius"/>
    </source>
</evidence>
<evidence type="ECO:0000259" key="7">
    <source>
        <dbReference type="Pfam" id="PF20684"/>
    </source>
</evidence>
<feature type="transmembrane region" description="Helical" evidence="6">
    <location>
        <begin position="98"/>
        <end position="117"/>
    </location>
</feature>
<evidence type="ECO:0000256" key="2">
    <source>
        <dbReference type="ARBA" id="ARBA00022692"/>
    </source>
</evidence>
<feature type="transmembrane region" description="Helical" evidence="6">
    <location>
        <begin position="60"/>
        <end position="86"/>
    </location>
</feature>
<dbReference type="AlphaFoldDB" id="A0A6A4GQS6"/>
<organism evidence="8 9">
    <name type="scientific">Gymnopus androsaceus JB14</name>
    <dbReference type="NCBI Taxonomy" id="1447944"/>
    <lineage>
        <taxon>Eukaryota</taxon>
        <taxon>Fungi</taxon>
        <taxon>Dikarya</taxon>
        <taxon>Basidiomycota</taxon>
        <taxon>Agaricomycotina</taxon>
        <taxon>Agaricomycetes</taxon>
        <taxon>Agaricomycetidae</taxon>
        <taxon>Agaricales</taxon>
        <taxon>Marasmiineae</taxon>
        <taxon>Omphalotaceae</taxon>
        <taxon>Gymnopus</taxon>
    </lineage>
</organism>
<feature type="transmembrane region" description="Helical" evidence="6">
    <location>
        <begin position="218"/>
        <end position="238"/>
    </location>
</feature>
<evidence type="ECO:0000313" key="8">
    <source>
        <dbReference type="EMBL" id="KAE9387776.1"/>
    </source>
</evidence>
<dbReference type="InterPro" id="IPR052337">
    <property type="entry name" value="SAT4-like"/>
</dbReference>